<dbReference type="InterPro" id="IPR009056">
    <property type="entry name" value="Cyt_c-like_dom"/>
</dbReference>
<dbReference type="InterPro" id="IPR051811">
    <property type="entry name" value="Cytochrome_c550/c551-like"/>
</dbReference>
<keyword evidence="3 6" id="KW-0479">Metal-binding</keyword>
<evidence type="ECO:0000256" key="2">
    <source>
        <dbReference type="ARBA" id="ARBA00022617"/>
    </source>
</evidence>
<dbReference type="EMBL" id="CP092109">
    <property type="protein sequence ID" value="UWZ80740.1"/>
    <property type="molecule type" value="Genomic_DNA"/>
</dbReference>
<feature type="domain" description="Cytochrome c" evidence="8">
    <location>
        <begin position="50"/>
        <end position="188"/>
    </location>
</feature>
<organism evidence="9 10">
    <name type="scientific">Geoalkalibacter halelectricus</name>
    <dbReference type="NCBI Taxonomy" id="2847045"/>
    <lineage>
        <taxon>Bacteria</taxon>
        <taxon>Pseudomonadati</taxon>
        <taxon>Thermodesulfobacteriota</taxon>
        <taxon>Desulfuromonadia</taxon>
        <taxon>Desulfuromonadales</taxon>
        <taxon>Geoalkalibacteraceae</taxon>
        <taxon>Geoalkalibacter</taxon>
    </lineage>
</organism>
<keyword evidence="7" id="KW-0812">Transmembrane</keyword>
<protein>
    <submittedName>
        <fullName evidence="9">Cbb3-type cytochrome c oxidase subunit II</fullName>
    </submittedName>
</protein>
<evidence type="ECO:0000256" key="1">
    <source>
        <dbReference type="ARBA" id="ARBA00022448"/>
    </source>
</evidence>
<dbReference type="InterPro" id="IPR036909">
    <property type="entry name" value="Cyt_c-like_dom_sf"/>
</dbReference>
<evidence type="ECO:0000256" key="5">
    <source>
        <dbReference type="ARBA" id="ARBA00023004"/>
    </source>
</evidence>
<evidence type="ECO:0000313" key="9">
    <source>
        <dbReference type="EMBL" id="UWZ80740.1"/>
    </source>
</evidence>
<keyword evidence="5 6" id="KW-0408">Iron</keyword>
<keyword evidence="2 6" id="KW-0349">Heme</keyword>
<accession>A0ABY5ZS72</accession>
<dbReference type="Pfam" id="PF02433">
    <property type="entry name" value="FixO"/>
    <property type="match status" value="1"/>
</dbReference>
<dbReference type="Proteomes" id="UP001060414">
    <property type="component" value="Chromosome"/>
</dbReference>
<dbReference type="NCBIfam" id="NF011055">
    <property type="entry name" value="PRK14487.1"/>
    <property type="match status" value="1"/>
</dbReference>
<evidence type="ECO:0000256" key="7">
    <source>
        <dbReference type="SAM" id="Phobius"/>
    </source>
</evidence>
<dbReference type="PANTHER" id="PTHR37823">
    <property type="entry name" value="CYTOCHROME C-553-LIKE"/>
    <property type="match status" value="1"/>
</dbReference>
<evidence type="ECO:0000313" key="10">
    <source>
        <dbReference type="Proteomes" id="UP001060414"/>
    </source>
</evidence>
<gene>
    <name evidence="9" type="ORF">L9S41_04895</name>
</gene>
<feature type="domain" description="Cytochrome c" evidence="8">
    <location>
        <begin position="215"/>
        <end position="289"/>
    </location>
</feature>
<proteinExistence type="predicted"/>
<keyword evidence="1" id="KW-0813">Transport</keyword>
<evidence type="ECO:0000256" key="3">
    <source>
        <dbReference type="ARBA" id="ARBA00022723"/>
    </source>
</evidence>
<keyword evidence="7" id="KW-0472">Membrane</keyword>
<dbReference type="Pfam" id="PF13442">
    <property type="entry name" value="Cytochrome_CBB3"/>
    <property type="match status" value="1"/>
</dbReference>
<keyword evidence="4" id="KW-0249">Electron transport</keyword>
<dbReference type="InterPro" id="IPR003468">
    <property type="entry name" value="Cyt_c_oxidase_monohaem-su/FixO"/>
</dbReference>
<dbReference type="Gene3D" id="1.10.760.10">
    <property type="entry name" value="Cytochrome c-like domain"/>
    <property type="match status" value="2"/>
</dbReference>
<dbReference type="SUPFAM" id="SSF46626">
    <property type="entry name" value="Cytochrome c"/>
    <property type="match status" value="2"/>
</dbReference>
<evidence type="ECO:0000256" key="6">
    <source>
        <dbReference type="PROSITE-ProRule" id="PRU00433"/>
    </source>
</evidence>
<reference evidence="9" key="1">
    <citation type="journal article" date="2022" name="Environ. Microbiol.">
        <title>Geoalkalibacter halelectricus SAP #1 sp. nov. possessing extracellular electron transfer and mineral#reducing capabilities from a haloalkaline environment.</title>
        <authorList>
            <person name="Yadav S."/>
            <person name="Singh R."/>
            <person name="Sundharam S.S."/>
            <person name="Chaudhary S."/>
            <person name="Krishnamurthi S."/>
            <person name="Patil S.A."/>
        </authorList>
    </citation>
    <scope>NUCLEOTIDE SEQUENCE</scope>
    <source>
        <strain evidence="9">SAP-1</strain>
    </source>
</reference>
<dbReference type="PANTHER" id="PTHR37823:SF4">
    <property type="entry name" value="MENAQUINOL-CYTOCHROME C REDUCTASE CYTOCHROME B_C SUBUNIT"/>
    <property type="match status" value="1"/>
</dbReference>
<dbReference type="PROSITE" id="PS51007">
    <property type="entry name" value="CYTC"/>
    <property type="match status" value="2"/>
</dbReference>
<sequence>MYGSWEIKPSVFLALAAAAILVGTVVTMVLPFAWINTEADRIEGVTPYTPLELAGRDVYIREGCNNCHTQTIRPLVAEVLRYGDYSRAGEFVHDRPHLWGSRRTGPDLARIGGKYPDAWHYQHMADPTSMVPRSNMPAYAFLNAREVDPELIRRKMGVLRFPYTVEQISGLRGKTEMDAIVAYMQKLGTGMEQSVAAVVAAPAVAEENPFADDAQALREGADLYRQHCVACHGAQLQGGIGPSLNALGMGDADLFQVIFNGIVEYGMPAYASLGQERVWKMVGYIQSQQD</sequence>
<evidence type="ECO:0000256" key="4">
    <source>
        <dbReference type="ARBA" id="ARBA00022982"/>
    </source>
</evidence>
<feature type="transmembrane region" description="Helical" evidence="7">
    <location>
        <begin position="12"/>
        <end position="34"/>
    </location>
</feature>
<keyword evidence="7" id="KW-1133">Transmembrane helix</keyword>
<evidence type="ECO:0000259" key="8">
    <source>
        <dbReference type="PROSITE" id="PS51007"/>
    </source>
</evidence>
<name>A0ABY5ZS72_9BACT</name>
<keyword evidence="10" id="KW-1185">Reference proteome</keyword>
<dbReference type="RefSeq" id="WP_260749103.1">
    <property type="nucleotide sequence ID" value="NZ_CP092109.1"/>
</dbReference>